<dbReference type="GO" id="GO:0000776">
    <property type="term" value="C:kinetochore"/>
    <property type="evidence" value="ECO:0000318"/>
    <property type="project" value="GO_Central"/>
</dbReference>
<protein>
    <recommendedName>
        <fullName evidence="2">BUB1 N-terminal domain-containing protein</fullName>
    </recommendedName>
</protein>
<dbReference type="OrthoDB" id="248495at2759"/>
<dbReference type="EMBL" id="LFYR01001714">
    <property type="protein sequence ID" value="KMZ59845.1"/>
    <property type="molecule type" value="Genomic_DNA"/>
</dbReference>
<name>A0A0K9NV34_ZOSMR</name>
<dbReference type="PANTHER" id="PTHR14030:SF2">
    <property type="entry name" value="OS11G0128700 PROTEIN"/>
    <property type="match status" value="1"/>
</dbReference>
<evidence type="ECO:0000313" key="3">
    <source>
        <dbReference type="EMBL" id="KMZ59845.1"/>
    </source>
</evidence>
<evidence type="ECO:0000313" key="4">
    <source>
        <dbReference type="Proteomes" id="UP000036987"/>
    </source>
</evidence>
<dbReference type="GO" id="GO:0004672">
    <property type="term" value="F:protein kinase activity"/>
    <property type="evidence" value="ECO:0000318"/>
    <property type="project" value="GO_Central"/>
</dbReference>
<dbReference type="GO" id="GO:0051754">
    <property type="term" value="P:meiotic sister chromatid cohesion, centromeric"/>
    <property type="evidence" value="ECO:0000318"/>
    <property type="project" value="GO_Central"/>
</dbReference>
<keyword evidence="4" id="KW-1185">Reference proteome</keyword>
<reference evidence="4" key="1">
    <citation type="journal article" date="2016" name="Nature">
        <title>The genome of the seagrass Zostera marina reveals angiosperm adaptation to the sea.</title>
        <authorList>
            <person name="Olsen J.L."/>
            <person name="Rouze P."/>
            <person name="Verhelst B."/>
            <person name="Lin Y.-C."/>
            <person name="Bayer T."/>
            <person name="Collen J."/>
            <person name="Dattolo E."/>
            <person name="De Paoli E."/>
            <person name="Dittami S."/>
            <person name="Maumus F."/>
            <person name="Michel G."/>
            <person name="Kersting A."/>
            <person name="Lauritano C."/>
            <person name="Lohaus R."/>
            <person name="Toepel M."/>
            <person name="Tonon T."/>
            <person name="Vanneste K."/>
            <person name="Amirebrahimi M."/>
            <person name="Brakel J."/>
            <person name="Bostroem C."/>
            <person name="Chovatia M."/>
            <person name="Grimwood J."/>
            <person name="Jenkins J.W."/>
            <person name="Jueterbock A."/>
            <person name="Mraz A."/>
            <person name="Stam W.T."/>
            <person name="Tice H."/>
            <person name="Bornberg-Bauer E."/>
            <person name="Green P.J."/>
            <person name="Pearson G.A."/>
            <person name="Procaccini G."/>
            <person name="Duarte C.M."/>
            <person name="Schmutz J."/>
            <person name="Reusch T.B.H."/>
            <person name="Van de Peer Y."/>
        </authorList>
    </citation>
    <scope>NUCLEOTIDE SEQUENCE [LARGE SCALE GENOMIC DNA]</scope>
    <source>
        <strain evidence="4">cv. Finnish</strain>
    </source>
</reference>
<feature type="domain" description="BUB1 N-terminal" evidence="2">
    <location>
        <begin position="12"/>
        <end position="168"/>
    </location>
</feature>
<dbReference type="Proteomes" id="UP000036987">
    <property type="component" value="Unassembled WGS sequence"/>
</dbReference>
<dbReference type="Gene3D" id="1.25.40.430">
    <property type="match status" value="1"/>
</dbReference>
<comment type="caution">
    <text evidence="3">The sequence shown here is derived from an EMBL/GenBank/DDBJ whole genome shotgun (WGS) entry which is preliminary data.</text>
</comment>
<dbReference type="PROSITE" id="PS51489">
    <property type="entry name" value="BUB1_N"/>
    <property type="match status" value="1"/>
</dbReference>
<sequence length="571" mass="64603">MSIPNAEFFSSLISDIKSYNGSDPLRPWLQGIRKMEKRLPSQILREKLPRFLQKCIQTFLSNRRYSNDSRYVGVWIRLMDFVDKPKALLRMMEKNKIGMKHACFYMAFALLHEKRKMFGEAEKILAEPVAELHKGYEKFLHRFEQYRRRKSQVLQAKSVPNVVDPSRSIKSSLKNAGNSKHLEYEINEKKLEAVIDLPKAECFLKDKRQSLVPSDDTVVVKFVGSAITGKSEAEDASHHGLIDPTINTKEALNAISNMFKEPLEAESKVKRRVNHEQYKASHASSAFEVFVDDCEGHDNEDGCHGFGKNGGLANSARQRVQMETENHNLLFGTFHILADDDNENGSDNNDNEDDKKSDSHGCHGFGKNGLANSARPRVQMKTENHNLVNRTFHILADDDENGDDNNDIEDDNDEECNSHGNFVFCETMKEPNPKVVASHLIGDTIIQRFVGSTILSEPEVENAWHHGLVDPTINMKEAMDDINGMFGKPINFVKPRRTATTSKQPASSQQKQASQGFCILADDHGGMEEEKQLKTQSLVTSCIESDLFEPTIYTKEAMNEINSMFGNPLDF</sequence>
<feature type="compositionally biased region" description="Acidic residues" evidence="1">
    <location>
        <begin position="341"/>
        <end position="352"/>
    </location>
</feature>
<gene>
    <name evidence="3" type="ORF">ZOSMA_64G00620</name>
</gene>
<proteinExistence type="predicted"/>
<organism evidence="3 4">
    <name type="scientific">Zostera marina</name>
    <name type="common">Eelgrass</name>
    <dbReference type="NCBI Taxonomy" id="29655"/>
    <lineage>
        <taxon>Eukaryota</taxon>
        <taxon>Viridiplantae</taxon>
        <taxon>Streptophyta</taxon>
        <taxon>Embryophyta</taxon>
        <taxon>Tracheophyta</taxon>
        <taxon>Spermatophyta</taxon>
        <taxon>Magnoliopsida</taxon>
        <taxon>Liliopsida</taxon>
        <taxon>Zosteraceae</taxon>
        <taxon>Zostera</taxon>
    </lineage>
</organism>
<dbReference type="STRING" id="29655.A0A0K9NV34"/>
<evidence type="ECO:0000256" key="1">
    <source>
        <dbReference type="SAM" id="MobiDB-lite"/>
    </source>
</evidence>
<dbReference type="PANTHER" id="PTHR14030">
    <property type="entry name" value="MITOTIC CHECKPOINT SERINE/THREONINE-PROTEIN KINASE BUB1"/>
    <property type="match status" value="1"/>
</dbReference>
<dbReference type="GO" id="GO:0007094">
    <property type="term" value="P:mitotic spindle assembly checkpoint signaling"/>
    <property type="evidence" value="ECO:0000318"/>
    <property type="project" value="GO_Central"/>
</dbReference>
<dbReference type="SMART" id="SM00777">
    <property type="entry name" value="Mad3_BUB1_I"/>
    <property type="match status" value="1"/>
</dbReference>
<dbReference type="OMA" id="AQTFETD"/>
<dbReference type="AlphaFoldDB" id="A0A0K9NV34"/>
<evidence type="ECO:0000259" key="2">
    <source>
        <dbReference type="PROSITE" id="PS51489"/>
    </source>
</evidence>
<dbReference type="Pfam" id="PF08311">
    <property type="entry name" value="Mad3_BUB1_I"/>
    <property type="match status" value="1"/>
</dbReference>
<accession>A0A0K9NV34</accession>
<dbReference type="InterPro" id="IPR015661">
    <property type="entry name" value="Bub1/Mad3"/>
</dbReference>
<feature type="region of interest" description="Disordered" evidence="1">
    <location>
        <begin position="341"/>
        <end position="376"/>
    </location>
</feature>
<dbReference type="InterPro" id="IPR013212">
    <property type="entry name" value="Mad3/Bub1_I"/>
</dbReference>